<dbReference type="PROSITE" id="PS50068">
    <property type="entry name" value="LDLRA_2"/>
    <property type="match status" value="1"/>
</dbReference>
<dbReference type="Pfam" id="PF00207">
    <property type="entry name" value="A2M"/>
    <property type="match status" value="1"/>
</dbReference>
<dbReference type="InterPro" id="IPR011626">
    <property type="entry name" value="Alpha-macroglobulin_TED"/>
</dbReference>
<feature type="transmembrane region" description="Helical" evidence="3">
    <location>
        <begin position="1577"/>
        <end position="1598"/>
    </location>
</feature>
<dbReference type="InterPro" id="IPR008930">
    <property type="entry name" value="Terpenoid_cyclase/PrenylTrfase"/>
</dbReference>
<dbReference type="EMBL" id="CAXIEN010000109">
    <property type="protein sequence ID" value="CAL1278095.1"/>
    <property type="molecule type" value="Genomic_DNA"/>
</dbReference>
<dbReference type="InterPro" id="IPR041555">
    <property type="entry name" value="MG3"/>
</dbReference>
<dbReference type="Gene3D" id="1.50.10.20">
    <property type="match status" value="1"/>
</dbReference>
<dbReference type="InterPro" id="IPR002172">
    <property type="entry name" value="LDrepeatLR_classA_rpt"/>
</dbReference>
<evidence type="ECO:0000256" key="3">
    <source>
        <dbReference type="SAM" id="Phobius"/>
    </source>
</evidence>
<sequence length="1602" mass="182237">MLLELLFLCCMKTVPAHDLSTNRFQKIKHDPAYLITASRTVRPGQVYSVVVTVFRNPLIVRASVQREGVELASDQHECQPRIPETLLLKIPPTILPGSYRLRVDGGPEGLLEGGAFHNETELMYSQRSMTIFIETDQPIYRQGQKIRFRAIPVTTDLRAFSEAVDVFILDPRGTIMRRWLSRQTNLGAVSFSYQLSKQPRFGNWSIRVVAQSQVEEKTIYIEEYYQTPFEVNVTLPAFILESEPQIKVAVIANYTSGAPVTGNLTVRTRLEPLYSQYKSYGQVPETKMFFNYFEGHMDINLPMSELRRLRSTTDRPSRLSVWVEVGERFLDQVEIGFAESLLYKADLKLTFLGDSPQIFKPSMPFKCYVSVAFLDGSLPPRWRLNDQRMELRIRVRFSNGLEHDLESRLEQMSALHFGIWEISVDLVSELGSLTTVNNVQSMSMEARYTDETGAHVRSSLLVYAYYAPTRRHLQVSTSSRDVKVGEYFIVHVRADYYVEKFYYLVVSKGIVLLSGAEEMPFSIKTFAIPCSPAMAPTATLVVWDMAREGEVVADALTFPVDALSRNNFSVTLNDKKDKTGKTIEVIVEGQPGTYVGLSAIDHMLNNMDTGENFSPSEVLEKMNSFDGQDIWTSRTLSHSWRSRNNKPNPFVHYPSLSYGIDTFHTFQYAGLIIFTDANVPERPEGCSSGMAACLDGACYQSQKRCDGFADCRDASDESGCPPPDEPDIADFHRRRVNRLERMYHSSWIWKDINIGPRGYTIFSVPVPSLPTTWLLGAYGMNGVQGFGMLASPIQFSFSRPFAMNVEMPSKCRTGEQIGIRITVFNYFHTEIEALVILGRSPDYRFVHVEHMGIVQSYNPRTDSNEHHHLVFVKSGKSAVVYMPIVATTTGVINVTVMARAQMAKEVVTRPLIVKPDGVPQFRHTSVLLDLSQGAYLMKYLDTNLTATPIVPFRRERLYVFGSNRATVSVTGDFIGAVFPTVPVDTESLLKLPDWCGEQTMFNFAANLYTLLYLRLSGQRMPQVEKEAFQYLRAGYQRQLSYQMNDGSFSPFRWDTPPSVWRSKLRTNFRFLRKKKTGDFPKRAASVRTTINKKSNTQLIQRVRLTAFCVRVFHQATFQEWESFLFIDPKVISKAIRWLLRQQSFEGAFCETTTYPYDRKMNLTSSRIKDPVKYRNISLTAHVLITLVEVSDLSGELGAEVARAKRGAQRYLEKMLHSIRDSKDPYEIAIVAYALTLVNSVDGEAAFNALDSKMKEAAGLHYWGREPVPPRAIRIDSNRPHLLPRLPLKYDALNIETTAYALLTHIKRQAVIQREIVHWLNAHRSSDHGWASTQDSIVAMQALMEYAIESRLRDVIDVTVTVEVPSLPGFSRSIHIDDINFSHLQKIEIPRAFGTVVVKAQGSGAALVQLSVDYNVDWQHLITPPPVSAFDLNVKASYSGRNSSHLTIHSCQRWILQSESRTSGMAVLEVSLPTGYIIEQHELHGYVRSHRVRNLREARFKEGEIVFFFEYLDIAPICVTFTVQRWYPVANMTRYLPVKVYDYYAPERYNETMLDLYNLFVMNICQVCGSYQCPYCPIFSSSIVLSGSIVLISLLVILLHTFR</sequence>
<keyword evidence="9" id="KW-1185">Reference proteome</keyword>
<dbReference type="SMART" id="SM01360">
    <property type="entry name" value="A2M"/>
    <property type="match status" value="1"/>
</dbReference>
<keyword evidence="3" id="KW-0472">Membrane</keyword>
<dbReference type="SMART" id="SM00192">
    <property type="entry name" value="LDLa"/>
    <property type="match status" value="1"/>
</dbReference>
<evidence type="ECO:0000256" key="1">
    <source>
        <dbReference type="ARBA" id="ARBA00023157"/>
    </source>
</evidence>
<evidence type="ECO:0000256" key="2">
    <source>
        <dbReference type="PROSITE-ProRule" id="PRU00124"/>
    </source>
</evidence>
<dbReference type="InterPro" id="IPR036055">
    <property type="entry name" value="LDL_receptor-like_sf"/>
</dbReference>
<evidence type="ECO:0000313" key="9">
    <source>
        <dbReference type="Proteomes" id="UP001497382"/>
    </source>
</evidence>
<evidence type="ECO:0000259" key="6">
    <source>
        <dbReference type="SMART" id="SM01360"/>
    </source>
</evidence>
<feature type="domain" description="Alpha-macroglobulin receptor-binding" evidence="7">
    <location>
        <begin position="1462"/>
        <end position="1553"/>
    </location>
</feature>
<dbReference type="GO" id="GO:0005615">
    <property type="term" value="C:extracellular space"/>
    <property type="evidence" value="ECO:0007669"/>
    <property type="project" value="InterPro"/>
</dbReference>
<dbReference type="InterPro" id="IPR001599">
    <property type="entry name" value="Macroglobln_a2"/>
</dbReference>
<dbReference type="Pfam" id="PF01835">
    <property type="entry name" value="MG2"/>
    <property type="match status" value="1"/>
</dbReference>
<comment type="caution">
    <text evidence="8">The sequence shown here is derived from an EMBL/GenBank/DDBJ whole genome shotgun (WGS) entry which is preliminary data.</text>
</comment>
<dbReference type="Proteomes" id="UP001497382">
    <property type="component" value="Unassembled WGS sequence"/>
</dbReference>
<dbReference type="Gene3D" id="2.60.40.10">
    <property type="entry name" value="Immunoglobulins"/>
    <property type="match status" value="1"/>
</dbReference>
<evidence type="ECO:0000259" key="5">
    <source>
        <dbReference type="SMART" id="SM01359"/>
    </source>
</evidence>
<feature type="disulfide bond" evidence="2">
    <location>
        <begin position="705"/>
        <end position="720"/>
    </location>
</feature>
<keyword evidence="1 2" id="KW-1015">Disulfide bond</keyword>
<evidence type="ECO:0000313" key="8">
    <source>
        <dbReference type="EMBL" id="CAL1278095.1"/>
    </source>
</evidence>
<dbReference type="SUPFAM" id="SSF57424">
    <property type="entry name" value="LDL receptor-like module"/>
    <property type="match status" value="1"/>
</dbReference>
<feature type="domain" description="Alpha-2-macroglobulin" evidence="6">
    <location>
        <begin position="746"/>
        <end position="837"/>
    </location>
</feature>
<dbReference type="SMART" id="SM01419">
    <property type="entry name" value="Thiol-ester_cl"/>
    <property type="match status" value="1"/>
</dbReference>
<keyword evidence="3" id="KW-0812">Transmembrane</keyword>
<dbReference type="SMART" id="SM01359">
    <property type="entry name" value="A2M_N_2"/>
    <property type="match status" value="1"/>
</dbReference>
<dbReference type="Pfam" id="PF00057">
    <property type="entry name" value="Ldl_recept_a"/>
    <property type="match status" value="1"/>
</dbReference>
<dbReference type="CDD" id="cd00112">
    <property type="entry name" value="LDLa"/>
    <property type="match status" value="1"/>
</dbReference>
<dbReference type="InterPro" id="IPR002890">
    <property type="entry name" value="MG2"/>
</dbReference>
<dbReference type="PANTHER" id="PTHR11412">
    <property type="entry name" value="MACROGLOBULIN / COMPLEMENT"/>
    <property type="match status" value="1"/>
</dbReference>
<feature type="signal peptide" evidence="4">
    <location>
        <begin position="1"/>
        <end position="16"/>
    </location>
</feature>
<dbReference type="InterPro" id="IPR050473">
    <property type="entry name" value="A2M/Complement_sys"/>
</dbReference>
<dbReference type="Gene3D" id="2.60.40.1930">
    <property type="match status" value="2"/>
</dbReference>
<feature type="disulfide bond" evidence="2">
    <location>
        <begin position="686"/>
        <end position="698"/>
    </location>
</feature>
<dbReference type="SMART" id="SM01361">
    <property type="entry name" value="A2M_recep"/>
    <property type="match status" value="1"/>
</dbReference>
<dbReference type="Gene3D" id="2.60.40.1940">
    <property type="match status" value="1"/>
</dbReference>
<dbReference type="Gene3D" id="2.20.130.20">
    <property type="match status" value="1"/>
</dbReference>
<dbReference type="Pfam" id="PF07677">
    <property type="entry name" value="A2M_recep"/>
    <property type="match status" value="1"/>
</dbReference>
<keyword evidence="4" id="KW-0732">Signal</keyword>
<evidence type="ECO:0000256" key="4">
    <source>
        <dbReference type="SAM" id="SignalP"/>
    </source>
</evidence>
<accession>A0AAV2A249</accession>
<evidence type="ECO:0000259" key="7">
    <source>
        <dbReference type="SMART" id="SM01361"/>
    </source>
</evidence>
<dbReference type="Pfam" id="PF07703">
    <property type="entry name" value="A2M_BRD"/>
    <property type="match status" value="1"/>
</dbReference>
<dbReference type="InterPro" id="IPR013783">
    <property type="entry name" value="Ig-like_fold"/>
</dbReference>
<dbReference type="Pfam" id="PF07678">
    <property type="entry name" value="TED_complement"/>
    <property type="match status" value="2"/>
</dbReference>
<dbReference type="InterPro" id="IPR047565">
    <property type="entry name" value="Alpha-macroglob_thiol-ester_cl"/>
</dbReference>
<dbReference type="GO" id="GO:0004866">
    <property type="term" value="F:endopeptidase inhibitor activity"/>
    <property type="evidence" value="ECO:0007669"/>
    <property type="project" value="InterPro"/>
</dbReference>
<name>A0AAV2A249_9ARAC</name>
<feature type="disulfide bond" evidence="2">
    <location>
        <begin position="693"/>
        <end position="711"/>
    </location>
</feature>
<dbReference type="InterPro" id="IPR011625">
    <property type="entry name" value="A2M_N_BRD"/>
</dbReference>
<gene>
    <name evidence="8" type="ORF">LARSCL_LOCUS9592</name>
</gene>
<dbReference type="Gene3D" id="2.60.40.690">
    <property type="entry name" value="Alpha-macroglobulin, receptor-binding domain"/>
    <property type="match status" value="1"/>
</dbReference>
<feature type="chain" id="PRO_5043359790" description="CD109 antigen" evidence="4">
    <location>
        <begin position="17"/>
        <end position="1602"/>
    </location>
</feature>
<dbReference type="Pfam" id="PF17791">
    <property type="entry name" value="MG3"/>
    <property type="match status" value="1"/>
</dbReference>
<protein>
    <recommendedName>
        <fullName evidence="10">CD109 antigen</fullName>
    </recommendedName>
</protein>
<dbReference type="Gene3D" id="2.60.40.2950">
    <property type="match status" value="1"/>
</dbReference>
<feature type="domain" description="Alpha-2-macroglobulin bait region" evidence="5">
    <location>
        <begin position="473"/>
        <end position="607"/>
    </location>
</feature>
<organism evidence="8 9">
    <name type="scientific">Larinioides sclopetarius</name>
    <dbReference type="NCBI Taxonomy" id="280406"/>
    <lineage>
        <taxon>Eukaryota</taxon>
        <taxon>Metazoa</taxon>
        <taxon>Ecdysozoa</taxon>
        <taxon>Arthropoda</taxon>
        <taxon>Chelicerata</taxon>
        <taxon>Arachnida</taxon>
        <taxon>Araneae</taxon>
        <taxon>Araneomorphae</taxon>
        <taxon>Entelegynae</taxon>
        <taxon>Araneoidea</taxon>
        <taxon>Araneidae</taxon>
        <taxon>Larinioides</taxon>
    </lineage>
</organism>
<dbReference type="SUPFAM" id="SSF49410">
    <property type="entry name" value="Alpha-macroglobulin receptor domain"/>
    <property type="match status" value="1"/>
</dbReference>
<dbReference type="SUPFAM" id="SSF48239">
    <property type="entry name" value="Terpenoid cyclases/Protein prenyltransferases"/>
    <property type="match status" value="1"/>
</dbReference>
<dbReference type="Gene3D" id="4.10.400.10">
    <property type="entry name" value="Low-density Lipoprotein Receptor"/>
    <property type="match status" value="1"/>
</dbReference>
<dbReference type="InterPro" id="IPR036595">
    <property type="entry name" value="A-macroglobulin_rcpt-bd_sf"/>
</dbReference>
<evidence type="ECO:0008006" key="10">
    <source>
        <dbReference type="Google" id="ProtNLM"/>
    </source>
</evidence>
<keyword evidence="3" id="KW-1133">Transmembrane helix</keyword>
<proteinExistence type="predicted"/>
<dbReference type="PANTHER" id="PTHR11412:SF172">
    <property type="entry name" value="LD23292P"/>
    <property type="match status" value="1"/>
</dbReference>
<dbReference type="InterPro" id="IPR009048">
    <property type="entry name" value="A-macroglobulin_rcpt-bd"/>
</dbReference>
<reference evidence="8 9" key="1">
    <citation type="submission" date="2024-04" db="EMBL/GenBank/DDBJ databases">
        <authorList>
            <person name="Rising A."/>
            <person name="Reimegard J."/>
            <person name="Sonavane S."/>
            <person name="Akerstrom W."/>
            <person name="Nylinder S."/>
            <person name="Hedman E."/>
            <person name="Kallberg Y."/>
        </authorList>
    </citation>
    <scope>NUCLEOTIDE SEQUENCE [LARGE SCALE GENOMIC DNA]</scope>
</reference>